<comment type="caution">
    <text evidence="3">The sequence shown here is derived from an EMBL/GenBank/DDBJ whole genome shotgun (WGS) entry which is preliminary data.</text>
</comment>
<feature type="compositionally biased region" description="Basic and acidic residues" evidence="1">
    <location>
        <begin position="480"/>
        <end position="496"/>
    </location>
</feature>
<feature type="region of interest" description="Disordered" evidence="1">
    <location>
        <begin position="480"/>
        <end position="563"/>
    </location>
</feature>
<feature type="compositionally biased region" description="Polar residues" evidence="1">
    <location>
        <begin position="689"/>
        <end position="699"/>
    </location>
</feature>
<dbReference type="AlphaFoldDB" id="A0AAE4U542"/>
<evidence type="ECO:0000256" key="1">
    <source>
        <dbReference type="SAM" id="MobiDB-lite"/>
    </source>
</evidence>
<feature type="transmembrane region" description="Helical" evidence="2">
    <location>
        <begin position="436"/>
        <end position="454"/>
    </location>
</feature>
<feature type="transmembrane region" description="Helical" evidence="2">
    <location>
        <begin position="354"/>
        <end position="377"/>
    </location>
</feature>
<evidence type="ECO:0000256" key="2">
    <source>
        <dbReference type="SAM" id="Phobius"/>
    </source>
</evidence>
<accession>A0AAE4U542</accession>
<feature type="compositionally biased region" description="Polar residues" evidence="1">
    <location>
        <begin position="619"/>
        <end position="629"/>
    </location>
</feature>
<evidence type="ECO:0000313" key="3">
    <source>
        <dbReference type="EMBL" id="MDV7014865.1"/>
    </source>
</evidence>
<gene>
    <name evidence="3" type="ORF">R4F53_21500</name>
</gene>
<keyword evidence="2" id="KW-1133">Transmembrane helix</keyword>
<protein>
    <submittedName>
        <fullName evidence="3">Uncharacterized protein</fullName>
    </submittedName>
</protein>
<feature type="region of interest" description="Disordered" evidence="1">
    <location>
        <begin position="597"/>
        <end position="699"/>
    </location>
</feature>
<dbReference type="Proteomes" id="UP001187143">
    <property type="component" value="Unassembled WGS sequence"/>
</dbReference>
<feature type="compositionally biased region" description="Gly residues" evidence="1">
    <location>
        <begin position="609"/>
        <end position="618"/>
    </location>
</feature>
<feature type="transmembrane region" description="Helical" evidence="2">
    <location>
        <begin position="329"/>
        <end position="348"/>
    </location>
</feature>
<name>A0AAE4U542_MYCIT</name>
<feature type="compositionally biased region" description="Acidic residues" evidence="1">
    <location>
        <begin position="507"/>
        <end position="516"/>
    </location>
</feature>
<dbReference type="RefSeq" id="WP_317728569.1">
    <property type="nucleotide sequence ID" value="NZ_JAWLLC010000027.1"/>
</dbReference>
<proteinExistence type="predicted"/>
<feature type="compositionally biased region" description="Low complexity" evidence="1">
    <location>
        <begin position="553"/>
        <end position="563"/>
    </location>
</feature>
<keyword evidence="2" id="KW-0812">Transmembrane</keyword>
<organism evidence="3 4">
    <name type="scientific">Mycobacterium intracellulare</name>
    <dbReference type="NCBI Taxonomy" id="1767"/>
    <lineage>
        <taxon>Bacteria</taxon>
        <taxon>Bacillati</taxon>
        <taxon>Actinomycetota</taxon>
        <taxon>Actinomycetes</taxon>
        <taxon>Mycobacteriales</taxon>
        <taxon>Mycobacteriaceae</taxon>
        <taxon>Mycobacterium</taxon>
        <taxon>Mycobacterium avium complex (MAC)</taxon>
    </lineage>
</organism>
<sequence>MTTAPTTFSQRVAEYLGYQMATRPTLRRFTTFWLITHTLAAAALTGAPPAAASTLAGALNWTGVTDSHGVPVGSYYLSVVSTSEAITKAGPGLSVDPSSWARWLANAVTTGLSHELIVELLQAQAGIYVFMIAMSLWLLRFAMSNTWLLWLATWFRPIFETIRVILADLWVFPICLMLGLGVGAYHILWHGRKGFGSGIILSTIAVGVLGIVLTRDPLSDLYNENGLLTQGRNLGFSVSQAAFNNGSITTGGGQAQLQHLTGLIADATVRMPLQLMNFGTTVDDIGTCGGAYTAAMLAPHGGSDLAGPAHAMASCGAPQALSFAQHLSGANLALGSCYGLLGAVFAFFVCYVTYSYVMVCCAAFINALLSIVVAAPAMIHGHPRRRAARRIKMFFKHAALVFAYTTYISMAAMIVLKMGARGGYADQVGMTHPLARLFMIAIVSAVAIGVFWWLKRELGDHTRHDFTQLVADLGRRGREGYQRGHDAYDRAKDLHSRAPWSKTTGDDSSDTPDDPEQPLTGTPVNGRPPGGRPPSPGRARHHTLGAPAPTPMPGAATTSGAPAAATSSAAADGAVIAGEAATAVAAPEIVAGAAVASHVAGRRHHAHGPGAGAPGGGQRSATGPASQSPDGPAAHRLGEPAAAPIIGRSGASNPRSSTTGRAGTGSGVPHPPRDVRAGPGRADVDEDSSPITGRSTRSG</sequence>
<feature type="transmembrane region" description="Helical" evidence="2">
    <location>
        <begin position="398"/>
        <end position="416"/>
    </location>
</feature>
<feature type="transmembrane region" description="Helical" evidence="2">
    <location>
        <begin position="127"/>
        <end position="152"/>
    </location>
</feature>
<feature type="transmembrane region" description="Helical" evidence="2">
    <location>
        <begin position="194"/>
        <end position="213"/>
    </location>
</feature>
<dbReference type="EMBL" id="JAWLLD010000029">
    <property type="protein sequence ID" value="MDV7014865.1"/>
    <property type="molecule type" value="Genomic_DNA"/>
</dbReference>
<evidence type="ECO:0000313" key="4">
    <source>
        <dbReference type="Proteomes" id="UP001187143"/>
    </source>
</evidence>
<reference evidence="3" key="1">
    <citation type="submission" date="2023-10" db="EMBL/GenBank/DDBJ databases">
        <title>Characterization and genome sequence of Mycobacterium intracellulare ABSURDO, a novel pathogenic isolate with three colony morphotypes that vary in growth and acid-fastness.</title>
        <authorList>
            <person name="Jude B.A."/>
            <person name="Robinson R.T."/>
        </authorList>
    </citation>
    <scope>NUCLEOTIDE SEQUENCE</scope>
    <source>
        <strain evidence="3">ABSURDO Component B</strain>
    </source>
</reference>
<feature type="transmembrane region" description="Helical" evidence="2">
    <location>
        <begin position="164"/>
        <end position="188"/>
    </location>
</feature>
<keyword evidence="2" id="KW-0472">Membrane</keyword>